<dbReference type="GO" id="GO:0006935">
    <property type="term" value="P:chemotaxis"/>
    <property type="evidence" value="ECO:0007669"/>
    <property type="project" value="UniProtKB-KW"/>
</dbReference>
<dbReference type="Pfam" id="PF16591">
    <property type="entry name" value="HBM"/>
    <property type="match status" value="1"/>
</dbReference>
<dbReference type="Pfam" id="PF00015">
    <property type="entry name" value="MCPsignal"/>
    <property type="match status" value="1"/>
</dbReference>
<dbReference type="PROSITE" id="PS50111">
    <property type="entry name" value="CHEMOTAXIS_TRANSDUC_2"/>
    <property type="match status" value="1"/>
</dbReference>
<dbReference type="Pfam" id="PF00672">
    <property type="entry name" value="HAMP"/>
    <property type="match status" value="1"/>
</dbReference>
<evidence type="ECO:0000256" key="10">
    <source>
        <dbReference type="PROSITE-ProRule" id="PRU00284"/>
    </source>
</evidence>
<dbReference type="SMART" id="SM00283">
    <property type="entry name" value="MA"/>
    <property type="match status" value="1"/>
</dbReference>
<accession>A0AAJ2BVF3</accession>
<evidence type="ECO:0000256" key="1">
    <source>
        <dbReference type="ARBA" id="ARBA00004651"/>
    </source>
</evidence>
<dbReference type="GO" id="GO:0005886">
    <property type="term" value="C:plasma membrane"/>
    <property type="evidence" value="ECO:0007669"/>
    <property type="project" value="UniProtKB-SubCell"/>
</dbReference>
<dbReference type="PROSITE" id="PS50885">
    <property type="entry name" value="HAMP"/>
    <property type="match status" value="1"/>
</dbReference>
<comment type="subcellular location">
    <subcellularLocation>
        <location evidence="1">Cell membrane</location>
        <topology evidence="1">Multi-pass membrane protein</topology>
    </subcellularLocation>
</comment>
<dbReference type="FunFam" id="1.10.287.950:FF:000001">
    <property type="entry name" value="Methyl-accepting chemotaxis sensory transducer"/>
    <property type="match status" value="1"/>
</dbReference>
<evidence type="ECO:0000313" key="16">
    <source>
        <dbReference type="EMBL" id="MDR6233663.1"/>
    </source>
</evidence>
<evidence type="ECO:0000256" key="7">
    <source>
        <dbReference type="ARBA" id="ARBA00023136"/>
    </source>
</evidence>
<reference evidence="16" key="1">
    <citation type="submission" date="2023-08" db="EMBL/GenBank/DDBJ databases">
        <title>Functional and genomic diversity of the sorghum phyllosphere microbiome.</title>
        <authorList>
            <person name="Shade A."/>
        </authorList>
    </citation>
    <scope>NUCLEOTIDE SEQUENCE</scope>
    <source>
        <strain evidence="16">SORGH_AS_0201</strain>
    </source>
</reference>
<proteinExistence type="inferred from homology"/>
<feature type="coiled-coil region" evidence="11">
    <location>
        <begin position="446"/>
        <end position="473"/>
    </location>
</feature>
<keyword evidence="7 12" id="KW-0472">Membrane</keyword>
<keyword evidence="4" id="KW-0145">Chemotaxis</keyword>
<dbReference type="PANTHER" id="PTHR32089:SF120">
    <property type="entry name" value="METHYL-ACCEPTING CHEMOTAXIS PROTEIN TLPQ"/>
    <property type="match status" value="1"/>
</dbReference>
<evidence type="ECO:0000256" key="2">
    <source>
        <dbReference type="ARBA" id="ARBA00022475"/>
    </source>
</evidence>
<dbReference type="Proteomes" id="UP001268036">
    <property type="component" value="Unassembled WGS sequence"/>
</dbReference>
<keyword evidence="2" id="KW-1003">Cell membrane</keyword>
<organism evidence="16 17">
    <name type="scientific">Pseudomonas oryzihabitans</name>
    <dbReference type="NCBI Taxonomy" id="47885"/>
    <lineage>
        <taxon>Bacteria</taxon>
        <taxon>Pseudomonadati</taxon>
        <taxon>Pseudomonadota</taxon>
        <taxon>Gammaproteobacteria</taxon>
        <taxon>Pseudomonadales</taxon>
        <taxon>Pseudomonadaceae</taxon>
        <taxon>Pseudomonas</taxon>
    </lineage>
</organism>
<keyword evidence="5 12" id="KW-0812">Transmembrane</keyword>
<feature type="transmembrane region" description="Helical" evidence="12">
    <location>
        <begin position="296"/>
        <end position="316"/>
    </location>
</feature>
<keyword evidence="11" id="KW-0175">Coiled coil</keyword>
<dbReference type="SUPFAM" id="SSF58104">
    <property type="entry name" value="Methyl-accepting chemotaxis protein (MCP) signaling domain"/>
    <property type="match status" value="1"/>
</dbReference>
<feature type="domain" description="HBM" evidence="15">
    <location>
        <begin position="41"/>
        <end position="291"/>
    </location>
</feature>
<dbReference type="SMART" id="SM01358">
    <property type="entry name" value="HBM"/>
    <property type="match status" value="1"/>
</dbReference>
<dbReference type="PANTHER" id="PTHR32089">
    <property type="entry name" value="METHYL-ACCEPTING CHEMOTAXIS PROTEIN MCPB"/>
    <property type="match status" value="1"/>
</dbReference>
<evidence type="ECO:0000256" key="12">
    <source>
        <dbReference type="SAM" id="Phobius"/>
    </source>
</evidence>
<feature type="transmembrane region" description="Helical" evidence="12">
    <location>
        <begin position="14"/>
        <end position="36"/>
    </location>
</feature>
<dbReference type="CDD" id="cd06225">
    <property type="entry name" value="HAMP"/>
    <property type="match status" value="1"/>
</dbReference>
<comment type="caution">
    <text evidence="16">The sequence shown here is derived from an EMBL/GenBank/DDBJ whole genome shotgun (WGS) entry which is preliminary data.</text>
</comment>
<dbReference type="GO" id="GO:0007165">
    <property type="term" value="P:signal transduction"/>
    <property type="evidence" value="ECO:0007669"/>
    <property type="project" value="UniProtKB-KW"/>
</dbReference>
<evidence type="ECO:0000256" key="3">
    <source>
        <dbReference type="ARBA" id="ARBA00022481"/>
    </source>
</evidence>
<dbReference type="InterPro" id="IPR003660">
    <property type="entry name" value="HAMP_dom"/>
</dbReference>
<dbReference type="InterPro" id="IPR032255">
    <property type="entry name" value="HBM"/>
</dbReference>
<keyword evidence="6 12" id="KW-1133">Transmembrane helix</keyword>
<evidence type="ECO:0000256" key="8">
    <source>
        <dbReference type="ARBA" id="ARBA00023224"/>
    </source>
</evidence>
<gene>
    <name evidence="16" type="ORF">QE440_001404</name>
</gene>
<dbReference type="SMART" id="SM00304">
    <property type="entry name" value="HAMP"/>
    <property type="match status" value="1"/>
</dbReference>
<evidence type="ECO:0000259" key="13">
    <source>
        <dbReference type="PROSITE" id="PS50111"/>
    </source>
</evidence>
<dbReference type="GO" id="GO:0004888">
    <property type="term" value="F:transmembrane signaling receptor activity"/>
    <property type="evidence" value="ECO:0007669"/>
    <property type="project" value="InterPro"/>
</dbReference>
<dbReference type="CDD" id="cd11386">
    <property type="entry name" value="MCP_signal"/>
    <property type="match status" value="1"/>
</dbReference>
<dbReference type="Gene3D" id="1.20.1440.210">
    <property type="match status" value="2"/>
</dbReference>
<evidence type="ECO:0000256" key="6">
    <source>
        <dbReference type="ARBA" id="ARBA00022989"/>
    </source>
</evidence>
<dbReference type="PRINTS" id="PR00260">
    <property type="entry name" value="CHEMTRNSDUCR"/>
</dbReference>
<keyword evidence="8 10" id="KW-0807">Transducer</keyword>
<keyword evidence="3" id="KW-0488">Methylation</keyword>
<dbReference type="AlphaFoldDB" id="A0AAJ2BVF3"/>
<name>A0AAJ2BVF3_9PSED</name>
<dbReference type="PROSITE" id="PS51753">
    <property type="entry name" value="HBM"/>
    <property type="match status" value="1"/>
</dbReference>
<feature type="domain" description="HAMP" evidence="14">
    <location>
        <begin position="318"/>
        <end position="370"/>
    </location>
</feature>
<evidence type="ECO:0000256" key="9">
    <source>
        <dbReference type="ARBA" id="ARBA00029447"/>
    </source>
</evidence>
<evidence type="ECO:0000256" key="5">
    <source>
        <dbReference type="ARBA" id="ARBA00022692"/>
    </source>
</evidence>
<dbReference type="InterPro" id="IPR004089">
    <property type="entry name" value="MCPsignal_dom"/>
</dbReference>
<evidence type="ECO:0000259" key="15">
    <source>
        <dbReference type="PROSITE" id="PS51753"/>
    </source>
</evidence>
<feature type="domain" description="Methyl-accepting transducer" evidence="13">
    <location>
        <begin position="375"/>
        <end position="611"/>
    </location>
</feature>
<dbReference type="Gene3D" id="1.10.287.950">
    <property type="entry name" value="Methyl-accepting chemotaxis protein"/>
    <property type="match status" value="1"/>
</dbReference>
<evidence type="ECO:0000259" key="14">
    <source>
        <dbReference type="PROSITE" id="PS50885"/>
    </source>
</evidence>
<comment type="similarity">
    <text evidence="9">Belongs to the methyl-accepting chemotaxis (MCP) protein family.</text>
</comment>
<protein>
    <submittedName>
        <fullName evidence="16">Methyl-accepting chemotaxis protein</fullName>
    </submittedName>
</protein>
<dbReference type="InterPro" id="IPR004090">
    <property type="entry name" value="Chemotax_Me-accpt_rcpt"/>
</dbReference>
<evidence type="ECO:0000256" key="11">
    <source>
        <dbReference type="SAM" id="Coils"/>
    </source>
</evidence>
<sequence>MSRWFGNISVGRKLALGFSAVLLLCLVVGLVGWSAIDKLSRRMEIMGEVNVLQQGVATLGQDHVEYLRSAGAPEKGRAVQDTLKRVDAGYAVLDVVMNNPVNRELLERFAKALADYKDNFKLTEDGYRASGSRQSGDGARALLGKNADAAMQVLEGLQKELTADNSADLETRLRRSQILAQVKEQFQRARFETRGYTYSAEPKFFQKAAEQVELAINGLGSLSAAFGTLDSTAISQLETYLKGYRTALDVNQAALLKITQASEALTASSHHLLTLSNELYDSQLALRARDIQQASWWLIICQLAALAIGVAAAWTINRQIVPALRRVVQDVVLLGRGDLAERNYAPRRDEIGQLQQSLNQTTAGLRELIGHIGEGADQVAKSSEDLSAITDTSLRGTQEQKQEIERVATAMHQMATSVQDVARNAVQTAEAADSAVQHASDGTQVVRQTVQQIDQLSAEVEQAALAMNQLEAESSKIVNVLDVIKSVAEQTNLLALNAAIEAARAGEAGRGFAVVADEVRALAQRTQQSTQEIQQLVEALQTGTLTVVERMSASRNLTSNSVALIRDTGTALDHICAGIAGVQAMTQQIATAAEEQSSVAEEVNRSVLNVREIADQAATSSAQTNQASADLALLGQGLQTQLRHFRV</sequence>
<dbReference type="EMBL" id="JAVJAF010000001">
    <property type="protein sequence ID" value="MDR6233663.1"/>
    <property type="molecule type" value="Genomic_DNA"/>
</dbReference>
<evidence type="ECO:0000313" key="17">
    <source>
        <dbReference type="Proteomes" id="UP001268036"/>
    </source>
</evidence>
<evidence type="ECO:0000256" key="4">
    <source>
        <dbReference type="ARBA" id="ARBA00022500"/>
    </source>
</evidence>